<dbReference type="Proteomes" id="UP001597059">
    <property type="component" value="Unassembled WGS sequence"/>
</dbReference>
<organism evidence="2 3">
    <name type="scientific">Rhodanobacter aciditrophus</name>
    <dbReference type="NCBI Taxonomy" id="1623218"/>
    <lineage>
        <taxon>Bacteria</taxon>
        <taxon>Pseudomonadati</taxon>
        <taxon>Pseudomonadota</taxon>
        <taxon>Gammaproteobacteria</taxon>
        <taxon>Lysobacterales</taxon>
        <taxon>Rhodanobacteraceae</taxon>
        <taxon>Rhodanobacter</taxon>
    </lineage>
</organism>
<keyword evidence="1" id="KW-0732">Signal</keyword>
<feature type="signal peptide" evidence="1">
    <location>
        <begin position="1"/>
        <end position="24"/>
    </location>
</feature>
<protein>
    <recommendedName>
        <fullName evidence="4">DUF4139 domain-containing protein</fullName>
    </recommendedName>
</protein>
<feature type="chain" id="PRO_5045339776" description="DUF4139 domain-containing protein" evidence="1">
    <location>
        <begin position="25"/>
        <end position="418"/>
    </location>
</feature>
<accession>A0ABW4B4N6</accession>
<gene>
    <name evidence="2" type="ORF">ACFQ45_15685</name>
</gene>
<name>A0ABW4B4N6_9GAMM</name>
<evidence type="ECO:0000256" key="1">
    <source>
        <dbReference type="SAM" id="SignalP"/>
    </source>
</evidence>
<reference evidence="3" key="1">
    <citation type="journal article" date="2019" name="Int. J. Syst. Evol. Microbiol.">
        <title>The Global Catalogue of Microorganisms (GCM) 10K type strain sequencing project: providing services to taxonomists for standard genome sequencing and annotation.</title>
        <authorList>
            <consortium name="The Broad Institute Genomics Platform"/>
            <consortium name="The Broad Institute Genome Sequencing Center for Infectious Disease"/>
            <person name="Wu L."/>
            <person name="Ma J."/>
        </authorList>
    </citation>
    <scope>NUCLEOTIDE SEQUENCE [LARGE SCALE GENOMIC DNA]</scope>
    <source>
        <strain evidence="3">JCM 30774</strain>
    </source>
</reference>
<evidence type="ECO:0008006" key="4">
    <source>
        <dbReference type="Google" id="ProtNLM"/>
    </source>
</evidence>
<evidence type="ECO:0000313" key="3">
    <source>
        <dbReference type="Proteomes" id="UP001597059"/>
    </source>
</evidence>
<comment type="caution">
    <text evidence="2">The sequence shown here is derived from an EMBL/GenBank/DDBJ whole genome shotgun (WGS) entry which is preliminary data.</text>
</comment>
<dbReference type="EMBL" id="JBHTMN010000018">
    <property type="protein sequence ID" value="MFD1384809.1"/>
    <property type="molecule type" value="Genomic_DNA"/>
</dbReference>
<sequence>MDTLKRLDKPLLTGLLLSAMAAYAAPDAVVIEQQSSQITETLSAQQSLSFTPINGTLIPMSKGYKPFQLPEYANASLQNWMEHLGQPVVVEHKQRDLSLEGTLESISGNYFTLSVKRVPARYPISDFYLVPKLAAIGSRQTLNYQGQLTYQTADLSWAPELSLVVDDNQVLLIQQANIRNQSSSSLALNSALLHYGQSANNVRPMYKNAMASDSRMELASAPPETQYTNSEITLELAALTLPATSETLVDLGQYKAPIDQRKNAALAYSYPSSSAITLNFNQQIAFKSPKDLIPGQYSTLWHKKPYYLSGSPVTLENTREGANVTATLNKSLDLKGELTLITETQDNNKTTQTWELTLENMSRQDQAYEISHQFNQAIKGVSLRSLEQISANALMTSGNLAANSTYKIRYTVDLQKRQ</sequence>
<dbReference type="RefSeq" id="WP_377369382.1">
    <property type="nucleotide sequence ID" value="NZ_JBHTMN010000018.1"/>
</dbReference>
<evidence type="ECO:0000313" key="2">
    <source>
        <dbReference type="EMBL" id="MFD1384809.1"/>
    </source>
</evidence>
<proteinExistence type="predicted"/>
<keyword evidence="3" id="KW-1185">Reference proteome</keyword>